<dbReference type="OrthoDB" id="3557471at2759"/>
<name>A0A8H4W273_9HELO</name>
<sequence length="684" mass="76766">MDPISIASTVLGITSQCLKCAKILNNLRQTYSNAAITISALGSETAIVSASLSQMQMMLLQNPETFKTELLPVFDTAITGCSVTFSCLYSEVVKLAAGDSSPGQEPGFKAKVRVVWNNELMNELLLHIRGQQTALTLLLQLLHMQSMSEITGLLRTKTRVFQQAASEACSLRDAHPELDVPESIFEHERDDSGSTIRNLASTIDDREFTFDDIIVNSKSYRRALAAVQTSRYQAAQRTVIPTMPFAEKSNIRSQLNTEADLSAPFLLSSSDRLREEKISNFTEADCWTGYKISFGPDGDHKLTNFGSSAPVGMINSCGLEKTRDALYLMTQPLSHSLLRYPRLWYVVSMENQVAVCVEIPTSDGLVERTENLSDIKDGQFSKEMKQSTQLPPPRWKENDFVMKWPHLLMFNGPQLADGRLDIHVLLGNEVQFGTKLWKATFDIDSGKWGVVTVFPLPLPRPLKSTFLATNKEAYYISKDGLNYLDPSKEQKWECIIRWPVDDQAPVGDSKPFTFYFWSKLYVIYYPDTYSRFGTIVKLRGSQPVVYEFDLRTRTCAFVECIWDFGSFLSGPHSGAAPLRATTLSAVGDEMVFFTAENVDRLHPSNRVLLALNLLTKNWNLVPLPSSLKGRIRGMSSRHGNLILFVEEEFEVLGDRGTSRSLFLPGKQKLWTFDIKLAKSLGKIN</sequence>
<gene>
    <name evidence="1" type="ORF">G7Y89_g9827</name>
</gene>
<dbReference type="Proteomes" id="UP000566819">
    <property type="component" value="Unassembled WGS sequence"/>
</dbReference>
<organism evidence="1 2">
    <name type="scientific">Cudoniella acicularis</name>
    <dbReference type="NCBI Taxonomy" id="354080"/>
    <lineage>
        <taxon>Eukaryota</taxon>
        <taxon>Fungi</taxon>
        <taxon>Dikarya</taxon>
        <taxon>Ascomycota</taxon>
        <taxon>Pezizomycotina</taxon>
        <taxon>Leotiomycetes</taxon>
        <taxon>Helotiales</taxon>
        <taxon>Tricladiaceae</taxon>
        <taxon>Cudoniella</taxon>
    </lineage>
</organism>
<evidence type="ECO:0000313" key="2">
    <source>
        <dbReference type="Proteomes" id="UP000566819"/>
    </source>
</evidence>
<dbReference type="EMBL" id="JAAMPI010000828">
    <property type="protein sequence ID" value="KAF4628319.1"/>
    <property type="molecule type" value="Genomic_DNA"/>
</dbReference>
<dbReference type="AlphaFoldDB" id="A0A8H4W273"/>
<keyword evidence="2" id="KW-1185">Reference proteome</keyword>
<comment type="caution">
    <text evidence="1">The sequence shown here is derived from an EMBL/GenBank/DDBJ whole genome shotgun (WGS) entry which is preliminary data.</text>
</comment>
<protein>
    <submittedName>
        <fullName evidence="1">Uncharacterized protein</fullName>
    </submittedName>
</protein>
<reference evidence="1 2" key="1">
    <citation type="submission" date="2020-03" db="EMBL/GenBank/DDBJ databases">
        <title>Draft Genome Sequence of Cudoniella acicularis.</title>
        <authorList>
            <person name="Buettner E."/>
            <person name="Kellner H."/>
        </authorList>
    </citation>
    <scope>NUCLEOTIDE SEQUENCE [LARGE SCALE GENOMIC DNA]</scope>
    <source>
        <strain evidence="1 2">DSM 108380</strain>
    </source>
</reference>
<evidence type="ECO:0000313" key="1">
    <source>
        <dbReference type="EMBL" id="KAF4628319.1"/>
    </source>
</evidence>
<accession>A0A8H4W273</accession>
<proteinExistence type="predicted"/>